<gene>
    <name evidence="2" type="ORF">TIFTF001_015096</name>
</gene>
<sequence>MRPTQGKLSLVNSRTVHPLPEFSLLPRPSAASLLQHPQCRDLAEWGKNVPGRGQDGHIVGFHPGGEGPGAAADVDTQSEHGIRRLGDLEQLGDGQIELGLVGKEIPNLSSQIEAQIRVYLVEAVLALATVTIPEQIRVWDGGREGVLGEGGR</sequence>
<evidence type="ECO:0000313" key="2">
    <source>
        <dbReference type="EMBL" id="GMN45899.1"/>
    </source>
</evidence>
<comment type="caution">
    <text evidence="2">The sequence shown here is derived from an EMBL/GenBank/DDBJ whole genome shotgun (WGS) entry which is preliminary data.</text>
</comment>
<organism evidence="2 3">
    <name type="scientific">Ficus carica</name>
    <name type="common">Common fig</name>
    <dbReference type="NCBI Taxonomy" id="3494"/>
    <lineage>
        <taxon>Eukaryota</taxon>
        <taxon>Viridiplantae</taxon>
        <taxon>Streptophyta</taxon>
        <taxon>Embryophyta</taxon>
        <taxon>Tracheophyta</taxon>
        <taxon>Spermatophyta</taxon>
        <taxon>Magnoliopsida</taxon>
        <taxon>eudicotyledons</taxon>
        <taxon>Gunneridae</taxon>
        <taxon>Pentapetalae</taxon>
        <taxon>rosids</taxon>
        <taxon>fabids</taxon>
        <taxon>Rosales</taxon>
        <taxon>Moraceae</taxon>
        <taxon>Ficeae</taxon>
        <taxon>Ficus</taxon>
    </lineage>
</organism>
<dbReference type="EMBL" id="BTGU01000021">
    <property type="protein sequence ID" value="GMN45899.1"/>
    <property type="molecule type" value="Genomic_DNA"/>
</dbReference>
<accession>A0AA87ZY16</accession>
<feature type="region of interest" description="Disordered" evidence="1">
    <location>
        <begin position="54"/>
        <end position="74"/>
    </location>
</feature>
<evidence type="ECO:0000313" key="3">
    <source>
        <dbReference type="Proteomes" id="UP001187192"/>
    </source>
</evidence>
<name>A0AA87ZY16_FICCA</name>
<evidence type="ECO:0000256" key="1">
    <source>
        <dbReference type="SAM" id="MobiDB-lite"/>
    </source>
</evidence>
<keyword evidence="3" id="KW-1185">Reference proteome</keyword>
<reference evidence="2" key="1">
    <citation type="submission" date="2023-07" db="EMBL/GenBank/DDBJ databases">
        <title>draft genome sequence of fig (Ficus carica).</title>
        <authorList>
            <person name="Takahashi T."/>
            <person name="Nishimura K."/>
        </authorList>
    </citation>
    <scope>NUCLEOTIDE SEQUENCE</scope>
</reference>
<dbReference type="AlphaFoldDB" id="A0AA87ZY16"/>
<protein>
    <submittedName>
        <fullName evidence="2">Uncharacterized protein</fullName>
    </submittedName>
</protein>
<dbReference type="Proteomes" id="UP001187192">
    <property type="component" value="Unassembled WGS sequence"/>
</dbReference>
<proteinExistence type="predicted"/>